<evidence type="ECO:0000313" key="1">
    <source>
        <dbReference type="EMBL" id="CAI49266.1"/>
    </source>
</evidence>
<dbReference type="GeneID" id="3701418"/>
<sequence length="80" mass="9351">MTDDTELTNDDRIDELTAEIDDLESRLDYLADLTVDRIDPPDHVDEQVLRGSLKVDRRKVRTKLDTKRRQLEAAREATNR</sequence>
<proteinExistence type="predicted"/>
<gene>
    <name evidence="1" type="ordered locus">NP_2350A</name>
</gene>
<dbReference type="KEGG" id="nph:NP_2350A"/>
<accession>A0A1U7EW22</accession>
<dbReference type="AlphaFoldDB" id="A0A1U7EW22"/>
<keyword evidence="2" id="KW-1185">Reference proteome</keyword>
<dbReference type="RefSeq" id="WP_011322892.1">
    <property type="nucleotide sequence ID" value="NC_007426.1"/>
</dbReference>
<dbReference type="STRING" id="348780.NP_2350A"/>
<dbReference type="EnsemblBacteria" id="CAI49266">
    <property type="protein sequence ID" value="CAI49266"/>
    <property type="gene ID" value="NP_2350A"/>
</dbReference>
<name>A0A1U7EW22_NATPD</name>
<dbReference type="HOGENOM" id="CLU_2581522_0_0_2"/>
<evidence type="ECO:0000313" key="2">
    <source>
        <dbReference type="Proteomes" id="UP000002698"/>
    </source>
</evidence>
<organism evidence="1 2">
    <name type="scientific">Natronomonas pharaonis (strain ATCC 35678 / DSM 2160 / CIP 103997 / JCM 8858 / NBRC 14720 / NCIMB 2260 / Gabara)</name>
    <name type="common">Halobacterium pharaonis</name>
    <dbReference type="NCBI Taxonomy" id="348780"/>
    <lineage>
        <taxon>Archaea</taxon>
        <taxon>Methanobacteriati</taxon>
        <taxon>Methanobacteriota</taxon>
        <taxon>Stenosarchaea group</taxon>
        <taxon>Halobacteria</taxon>
        <taxon>Halobacteriales</taxon>
        <taxon>Natronomonadaceae</taxon>
        <taxon>Natronomonas</taxon>
    </lineage>
</organism>
<reference evidence="1 2" key="1">
    <citation type="journal article" date="2005" name="Genome Res.">
        <title>Living with two extremes: conclusions from the genome sequence of Natronomonas pharaonis.</title>
        <authorList>
            <person name="Falb M."/>
            <person name="Pfeiffer F."/>
            <person name="Palm P."/>
            <person name="Rodewald K."/>
            <person name="Hickmann V."/>
            <person name="Tittor J."/>
            <person name="Oesterhelt D."/>
        </authorList>
    </citation>
    <scope>NUCLEOTIDE SEQUENCE [LARGE SCALE GENOMIC DNA]</scope>
    <source>
        <strain evidence="2">ATCC 35678 / DSM 2160 / CIP 103997 / JCM 8858 / NBRC 14720 / NCIMB 2260 / Gabara</strain>
    </source>
</reference>
<protein>
    <submittedName>
        <fullName evidence="1">Uncharacterized protein</fullName>
    </submittedName>
</protein>
<dbReference type="EMBL" id="CR936257">
    <property type="protein sequence ID" value="CAI49266.1"/>
    <property type="molecule type" value="Genomic_DNA"/>
</dbReference>
<dbReference type="Proteomes" id="UP000002698">
    <property type="component" value="Chromosome"/>
</dbReference>